<accession>A0ABR4MWL1</accession>
<dbReference type="PANTHER" id="PTHR13355:SF11">
    <property type="entry name" value="GLUCOSAMINE 6-PHOSPHATE N-ACETYLTRANSFERASE"/>
    <property type="match status" value="1"/>
</dbReference>
<dbReference type="CDD" id="cd04301">
    <property type="entry name" value="NAT_SF"/>
    <property type="match status" value="1"/>
</dbReference>
<feature type="domain" description="N-acetyltransferase" evidence="3">
    <location>
        <begin position="79"/>
        <end position="225"/>
    </location>
</feature>
<dbReference type="PROSITE" id="PS51186">
    <property type="entry name" value="GNAT"/>
    <property type="match status" value="1"/>
</dbReference>
<dbReference type="SUPFAM" id="SSF55729">
    <property type="entry name" value="Acyl-CoA N-acyltransferases (Nat)"/>
    <property type="match status" value="1"/>
</dbReference>
<evidence type="ECO:0000259" key="3">
    <source>
        <dbReference type="PROSITE" id="PS51186"/>
    </source>
</evidence>
<keyword evidence="1" id="KW-0012">Acyltransferase</keyword>
<organism evidence="4 5">
    <name type="scientific">Polyrhizophydium stewartii</name>
    <dbReference type="NCBI Taxonomy" id="2732419"/>
    <lineage>
        <taxon>Eukaryota</taxon>
        <taxon>Fungi</taxon>
        <taxon>Fungi incertae sedis</taxon>
        <taxon>Chytridiomycota</taxon>
        <taxon>Chytridiomycota incertae sedis</taxon>
        <taxon>Chytridiomycetes</taxon>
        <taxon>Rhizophydiales</taxon>
        <taxon>Rhizophydiales incertae sedis</taxon>
        <taxon>Polyrhizophydium</taxon>
    </lineage>
</organism>
<dbReference type="InterPro" id="IPR016181">
    <property type="entry name" value="Acyl_CoA_acyltransferase"/>
</dbReference>
<evidence type="ECO:0000313" key="4">
    <source>
        <dbReference type="EMBL" id="KAL2911653.1"/>
    </source>
</evidence>
<reference evidence="4 5" key="1">
    <citation type="submission" date="2023-09" db="EMBL/GenBank/DDBJ databases">
        <title>Pangenome analysis of Batrachochytrium dendrobatidis and related Chytrids.</title>
        <authorList>
            <person name="Yacoub M.N."/>
            <person name="Stajich J.E."/>
            <person name="James T.Y."/>
        </authorList>
    </citation>
    <scope>NUCLEOTIDE SEQUENCE [LARGE SCALE GENOMIC DNA]</scope>
    <source>
        <strain evidence="4 5">JEL0888</strain>
    </source>
</reference>
<evidence type="ECO:0000256" key="1">
    <source>
        <dbReference type="RuleBase" id="RU365086"/>
    </source>
</evidence>
<evidence type="ECO:0000256" key="2">
    <source>
        <dbReference type="SAM" id="MobiDB-lite"/>
    </source>
</evidence>
<feature type="region of interest" description="Disordered" evidence="2">
    <location>
        <begin position="1"/>
        <end position="20"/>
    </location>
</feature>
<comment type="pathway">
    <text evidence="1">Nucleotide-sugar biosynthesis; UDP-N-acetyl-alpha-D-glucosamine biosynthesis; N-acetyl-alpha-D-glucosamine 1-phosphate from alpha-D-glucosamine 6-phosphate (route I): step 1/2.</text>
</comment>
<dbReference type="EC" id="2.3.1.4" evidence="1"/>
<dbReference type="PANTHER" id="PTHR13355">
    <property type="entry name" value="GLUCOSAMINE 6-PHOSPHATE N-ACETYLTRANSFERASE"/>
    <property type="match status" value="1"/>
</dbReference>
<evidence type="ECO:0000313" key="5">
    <source>
        <dbReference type="Proteomes" id="UP001527925"/>
    </source>
</evidence>
<dbReference type="InterPro" id="IPR000182">
    <property type="entry name" value="GNAT_dom"/>
</dbReference>
<gene>
    <name evidence="4" type="ORF">HK105_208861</name>
</gene>
<proteinExistence type="inferred from homology"/>
<feature type="compositionally biased region" description="Polar residues" evidence="2">
    <location>
        <begin position="1"/>
        <end position="10"/>
    </location>
</feature>
<dbReference type="Gene3D" id="3.40.630.30">
    <property type="match status" value="1"/>
</dbReference>
<dbReference type="EMBL" id="JADGIZ020000094">
    <property type="protein sequence ID" value="KAL2911653.1"/>
    <property type="molecule type" value="Genomic_DNA"/>
</dbReference>
<comment type="similarity">
    <text evidence="1">Belongs to the acetyltransferase family. GNA1 subfamily.</text>
</comment>
<comment type="catalytic activity">
    <reaction evidence="1">
        <text>D-glucosamine 6-phosphate + acetyl-CoA = N-acetyl-D-glucosamine 6-phosphate + CoA + H(+)</text>
        <dbReference type="Rhea" id="RHEA:10292"/>
        <dbReference type="ChEBI" id="CHEBI:15378"/>
        <dbReference type="ChEBI" id="CHEBI:57287"/>
        <dbReference type="ChEBI" id="CHEBI:57288"/>
        <dbReference type="ChEBI" id="CHEBI:57513"/>
        <dbReference type="ChEBI" id="CHEBI:58725"/>
        <dbReference type="EC" id="2.3.1.4"/>
    </reaction>
</comment>
<dbReference type="Pfam" id="PF00583">
    <property type="entry name" value="Acetyltransf_1"/>
    <property type="match status" value="1"/>
</dbReference>
<dbReference type="InterPro" id="IPR039143">
    <property type="entry name" value="GNPNAT1-like"/>
</dbReference>
<comment type="caution">
    <text evidence="4">The sequence shown here is derived from an EMBL/GenBank/DDBJ whole genome shotgun (WGS) entry which is preliminary data.</text>
</comment>
<dbReference type="Proteomes" id="UP001527925">
    <property type="component" value="Unassembled WGS sequence"/>
</dbReference>
<keyword evidence="1" id="KW-0808">Transferase</keyword>
<keyword evidence="5" id="KW-1185">Reference proteome</keyword>
<protein>
    <recommendedName>
        <fullName evidence="1">Glucosamine 6-phosphate N-acetyltransferase</fullName>
        <ecNumber evidence="1">2.3.1.4</ecNumber>
    </recommendedName>
</protein>
<name>A0ABR4MWL1_9FUNG</name>
<sequence length="228" mass="25679">MPMPTLTETSHATHATEPPAPPVYISGFGNDRLNLGNALHISEAYVKDLDMDRDQDTPPPLAPLMHLFANQASYRARFLTVRGAPPADCPRTARIFDRAVKTVNAIFAEKKIHVDLVEGCCEDDFTAEILVDDASDNVMAVAEFVFMRKYLWIECFAVSKSLQRAGIGKLLMERMLQIAHTRRKNILLYALDDVVPFYQSLGFVFSSTYLPKPWHIGRFMVLPLFSSE</sequence>